<sequence>MSTIKNLDKLSGLFEEDILQKLDAAAAVHLKQSNIEFTVVRMDDKSVVVDTEQGKTSGNYANFKTLIKRTREVFDKFLPSGYELLVNPREFAEFAATTVTPAWIDRQMLEKEVRIKQIAFDTGLDRKDISGWVTGERNMSQIVKAMFYYYFKSLN</sequence>
<accession>A0ABW4ZPU5</accession>
<comment type="caution">
    <text evidence="1">The sequence shown here is derived from an EMBL/GenBank/DDBJ whole genome shotgun (WGS) entry which is preliminary data.</text>
</comment>
<proteinExistence type="predicted"/>
<name>A0ABW4ZPU5_9SPHI</name>
<dbReference type="RefSeq" id="WP_255904465.1">
    <property type="nucleotide sequence ID" value="NZ_JAFMZO010000004.1"/>
</dbReference>
<keyword evidence="2" id="KW-1185">Reference proteome</keyword>
<organism evidence="1 2">
    <name type="scientific">Paradesertivirga mongoliensis</name>
    <dbReference type="NCBI Taxonomy" id="2100740"/>
    <lineage>
        <taxon>Bacteria</taxon>
        <taxon>Pseudomonadati</taxon>
        <taxon>Bacteroidota</taxon>
        <taxon>Sphingobacteriia</taxon>
        <taxon>Sphingobacteriales</taxon>
        <taxon>Sphingobacteriaceae</taxon>
        <taxon>Paradesertivirga</taxon>
    </lineage>
</organism>
<reference evidence="2" key="1">
    <citation type="journal article" date="2019" name="Int. J. Syst. Evol. Microbiol.">
        <title>The Global Catalogue of Microorganisms (GCM) 10K type strain sequencing project: providing services to taxonomists for standard genome sequencing and annotation.</title>
        <authorList>
            <consortium name="The Broad Institute Genomics Platform"/>
            <consortium name="The Broad Institute Genome Sequencing Center for Infectious Disease"/>
            <person name="Wu L."/>
            <person name="Ma J."/>
        </authorList>
    </citation>
    <scope>NUCLEOTIDE SEQUENCE [LARGE SCALE GENOMIC DNA]</scope>
    <source>
        <strain evidence="2">KCTC 42217</strain>
    </source>
</reference>
<dbReference type="EMBL" id="JBHUHZ010000003">
    <property type="protein sequence ID" value="MFD2164153.1"/>
    <property type="molecule type" value="Genomic_DNA"/>
</dbReference>
<evidence type="ECO:0000313" key="1">
    <source>
        <dbReference type="EMBL" id="MFD2164153.1"/>
    </source>
</evidence>
<gene>
    <name evidence="1" type="ORF">ACFSJU_17220</name>
</gene>
<protein>
    <submittedName>
        <fullName evidence="1">XRE family transcriptional regulator</fullName>
    </submittedName>
</protein>
<evidence type="ECO:0000313" key="2">
    <source>
        <dbReference type="Proteomes" id="UP001597387"/>
    </source>
</evidence>
<dbReference type="Proteomes" id="UP001597387">
    <property type="component" value="Unassembled WGS sequence"/>
</dbReference>